<proteinExistence type="predicted"/>
<feature type="domain" description="YhcG PDDEXK nuclease" evidence="1">
    <location>
        <begin position="30"/>
        <end position="74"/>
    </location>
</feature>
<organism evidence="2 3">
    <name type="scientific">Eggerthia catenaformis OT 569 = DSM 20559</name>
    <dbReference type="NCBI Taxonomy" id="999415"/>
    <lineage>
        <taxon>Bacteria</taxon>
        <taxon>Bacillati</taxon>
        <taxon>Bacillota</taxon>
        <taxon>Erysipelotrichia</taxon>
        <taxon>Erysipelotrichales</taxon>
        <taxon>Coprobacillaceae</taxon>
        <taxon>Eggerthia</taxon>
    </lineage>
</organism>
<evidence type="ECO:0000259" key="1">
    <source>
        <dbReference type="Pfam" id="PF06250"/>
    </source>
</evidence>
<dbReference type="Proteomes" id="UP000011758">
    <property type="component" value="Unassembled WGS sequence"/>
</dbReference>
<reference evidence="2 3" key="1">
    <citation type="submission" date="2013-02" db="EMBL/GenBank/DDBJ databases">
        <title>The Genome Sequence of Lactobacillus catenaformis F0143.</title>
        <authorList>
            <consortium name="The Broad Institute Genome Sequencing Platform"/>
            <person name="Earl A."/>
            <person name="Ward D."/>
            <person name="Feldgarden M."/>
            <person name="Gevers D."/>
            <person name="Izard J."/>
            <person name="Blanton J.M."/>
            <person name="Mathney J."/>
            <person name="Dewhirst F.E."/>
            <person name="Young S.K."/>
            <person name="Zeng Q."/>
            <person name="Gargeya S."/>
            <person name="Fitzgerald M."/>
            <person name="Haas B."/>
            <person name="Abouelleil A."/>
            <person name="Alvarado L."/>
            <person name="Arachchi H.M."/>
            <person name="Berlin A."/>
            <person name="Chapman S.B."/>
            <person name="Gearin G."/>
            <person name="Goldberg J."/>
            <person name="Griggs A."/>
            <person name="Gujja S."/>
            <person name="Hansen M."/>
            <person name="Heiman D."/>
            <person name="Howarth C."/>
            <person name="Larimer J."/>
            <person name="Lui A."/>
            <person name="MacDonald P.J.P."/>
            <person name="McCowen C."/>
            <person name="Montmayeur A."/>
            <person name="Murphy C."/>
            <person name="Neiman D."/>
            <person name="Pearson M."/>
            <person name="Priest M."/>
            <person name="Roberts A."/>
            <person name="Saif S."/>
            <person name="Shea T."/>
            <person name="Sisk P."/>
            <person name="Stolte C."/>
            <person name="Sykes S."/>
            <person name="Wortman J."/>
            <person name="Nusbaum C."/>
            <person name="Birren B."/>
        </authorList>
    </citation>
    <scope>NUCLEOTIDE SEQUENCE [LARGE SCALE GENOMIC DNA]</scope>
    <source>
        <strain evidence="2 3">OT 569</strain>
    </source>
</reference>
<dbReference type="AlphaFoldDB" id="M2Q3J5"/>
<dbReference type="PANTHER" id="PTHR30547">
    <property type="entry name" value="UNCHARACTERIZED PROTEIN YHCG-RELATED"/>
    <property type="match status" value="1"/>
</dbReference>
<dbReference type="eggNOG" id="COG4804">
    <property type="taxonomic scope" value="Bacteria"/>
</dbReference>
<dbReference type="InterPro" id="IPR009362">
    <property type="entry name" value="YhcG_C"/>
</dbReference>
<dbReference type="EMBL" id="AGEJ01000005">
    <property type="protein sequence ID" value="EMD17460.1"/>
    <property type="molecule type" value="Genomic_DNA"/>
</dbReference>
<dbReference type="PANTHER" id="PTHR30547:SF5">
    <property type="entry name" value="NUCLEASE YHCG-RELATED"/>
    <property type="match status" value="1"/>
</dbReference>
<dbReference type="Pfam" id="PF06250">
    <property type="entry name" value="YhcG_C"/>
    <property type="match status" value="1"/>
</dbReference>
<dbReference type="RefSeq" id="WP_004801290.1">
    <property type="nucleotide sequence ID" value="NZ_KB446646.1"/>
</dbReference>
<gene>
    <name evidence="2" type="ORF">HMPREF9943_00247</name>
</gene>
<dbReference type="STRING" id="999415.HMPREF9943_00247"/>
<dbReference type="PATRIC" id="fig|999415.3.peg.249"/>
<sequence>MRVENEKTRNFYLEEAIKFNWSTRQLNRQINSFFYESDLEQALITHLQKFLLELGRGFSFVARQKRFTFDGRHFDRFENWRFNTSRFKTNVDVYSLL</sequence>
<accession>M2Q3J5</accession>
<evidence type="ECO:0000313" key="3">
    <source>
        <dbReference type="Proteomes" id="UP000011758"/>
    </source>
</evidence>
<name>M2Q3J5_9FIRM</name>
<comment type="caution">
    <text evidence="2">The sequence shown here is derived from an EMBL/GenBank/DDBJ whole genome shotgun (WGS) entry which is preliminary data.</text>
</comment>
<protein>
    <recommendedName>
        <fullName evidence="1">YhcG PDDEXK nuclease domain-containing protein</fullName>
    </recommendedName>
</protein>
<dbReference type="InterPro" id="IPR053148">
    <property type="entry name" value="PD-DEXK-like_domain"/>
</dbReference>
<keyword evidence="3" id="KW-1185">Reference proteome</keyword>
<dbReference type="BioCyc" id="ECAT999415-HMP:GTTI-256-MONOMER"/>
<evidence type="ECO:0000313" key="2">
    <source>
        <dbReference type="EMBL" id="EMD17460.1"/>
    </source>
</evidence>